<sequence>MKVFDFARGVILTTTSREEWADFQKAHALKLFHHVPTASSDLWESKEGLFRRDDMLPARPIVLLPTRTQELAYREFIRCYGGYIAAHRKPPRPDIILESYGEFFGVLSDDLRSHLRQWEQKIEDFSSRCAMVEGHLDVNVANLLYDGKIYVVDIADAGLAVPCLYDINNLALNEIYEGRDLSLLRALVSKSYADMLTSTVSGAIADFRSEDIRTSILINVVMRESSYVSKVLFKRPIRTRVANVRYGQFLRAMTEVDGSPAFGPHHDLETSPCIHAPNTGHDR</sequence>
<reference evidence="2 3" key="1">
    <citation type="submission" date="2020-08" db="EMBL/GenBank/DDBJ databases">
        <title>Genomic Encyclopedia of Type Strains, Phase IV (KMG-IV): sequencing the most valuable type-strain genomes for metagenomic binning, comparative biology and taxonomic classification.</title>
        <authorList>
            <person name="Goeker M."/>
        </authorList>
    </citation>
    <scope>NUCLEOTIDE SEQUENCE [LARGE SCALE GENOMIC DNA]</scope>
    <source>
        <strain evidence="2 3">DSM 103570</strain>
    </source>
</reference>
<dbReference type="RefSeq" id="WP_183210390.1">
    <property type="nucleotide sequence ID" value="NZ_JAAAMM010000005.1"/>
</dbReference>
<evidence type="ECO:0000313" key="2">
    <source>
        <dbReference type="EMBL" id="MBB4004822.1"/>
    </source>
</evidence>
<evidence type="ECO:0000256" key="1">
    <source>
        <dbReference type="SAM" id="MobiDB-lite"/>
    </source>
</evidence>
<organism evidence="2 3">
    <name type="scientific">Aurantimonas endophytica</name>
    <dbReference type="NCBI Taxonomy" id="1522175"/>
    <lineage>
        <taxon>Bacteria</taxon>
        <taxon>Pseudomonadati</taxon>
        <taxon>Pseudomonadota</taxon>
        <taxon>Alphaproteobacteria</taxon>
        <taxon>Hyphomicrobiales</taxon>
        <taxon>Aurantimonadaceae</taxon>
        <taxon>Aurantimonas</taxon>
    </lineage>
</organism>
<gene>
    <name evidence="2" type="ORF">GGR03_003917</name>
</gene>
<protein>
    <recommendedName>
        <fullName evidence="4">Phosphotransferase family enzyme</fullName>
    </recommendedName>
</protein>
<comment type="caution">
    <text evidence="2">The sequence shown here is derived from an EMBL/GenBank/DDBJ whole genome shotgun (WGS) entry which is preliminary data.</text>
</comment>
<evidence type="ECO:0008006" key="4">
    <source>
        <dbReference type="Google" id="ProtNLM"/>
    </source>
</evidence>
<evidence type="ECO:0000313" key="3">
    <source>
        <dbReference type="Proteomes" id="UP000588647"/>
    </source>
</evidence>
<name>A0A7W6HGP0_9HYPH</name>
<proteinExistence type="predicted"/>
<keyword evidence="3" id="KW-1185">Reference proteome</keyword>
<dbReference type="Proteomes" id="UP000588647">
    <property type="component" value="Unassembled WGS sequence"/>
</dbReference>
<dbReference type="AlphaFoldDB" id="A0A7W6HGP0"/>
<feature type="region of interest" description="Disordered" evidence="1">
    <location>
        <begin position="261"/>
        <end position="283"/>
    </location>
</feature>
<dbReference type="EMBL" id="JACIEM010000005">
    <property type="protein sequence ID" value="MBB4004822.1"/>
    <property type="molecule type" value="Genomic_DNA"/>
</dbReference>
<accession>A0A7W6HGP0</accession>